<proteinExistence type="predicted"/>
<sequence length="267" mass="31662">MTSPISDIFPTSTYFVQDKCTVKIGREQHDGQLSYTLYIEPWKKEGNEILINRTNLKINNQEIDTKFLEVSNTYMEALFPLVCVVQKYSLVIQNIDEIRKRIQKADIDVHNIYSGDGTEHIRTRFFEAIQTDEKLSQFIRQLHFMKMLEYSLQKFNPKKHYETSWKILPIGNSEWKGETRYQKDENTLSFEPKINNAQDIMNDIIRYIHKYDYDVNFDEETLPLYADLQNTISYTGKTGRIEKAENIVCIEAEDKFYYQQIITIETK</sequence>
<dbReference type="RefSeq" id="WP_061084640.1">
    <property type="nucleotide sequence ID" value="NZ_CP022058.2"/>
</dbReference>
<organism evidence="1 2">
    <name type="scientific">Chryseobacterium indologenes</name>
    <name type="common">Flavobacterium indologenes</name>
    <dbReference type="NCBI Taxonomy" id="253"/>
    <lineage>
        <taxon>Bacteria</taxon>
        <taxon>Pseudomonadati</taxon>
        <taxon>Bacteroidota</taxon>
        <taxon>Flavobacteriia</taxon>
        <taxon>Flavobacteriales</taxon>
        <taxon>Weeksellaceae</taxon>
        <taxon>Chryseobacterium group</taxon>
        <taxon>Chryseobacterium</taxon>
    </lineage>
</organism>
<dbReference type="Proteomes" id="UP000269015">
    <property type="component" value="Chromosome"/>
</dbReference>
<protein>
    <submittedName>
        <fullName evidence="1">Uncharacterized protein</fullName>
    </submittedName>
</protein>
<dbReference type="AlphaFoldDB" id="A0AAD0YXT5"/>
<dbReference type="KEGG" id="cio:CEQ15_20960"/>
<reference evidence="1 2" key="1">
    <citation type="submission" date="2018-11" db="EMBL/GenBank/DDBJ databases">
        <title>Proposal to divide the Flavobacteriaceae and reorganize its genera based on Amino Acid Identity values calculated from whole genome sequences.</title>
        <authorList>
            <person name="Nicholson A.C."/>
            <person name="Gulvik C.A."/>
            <person name="Whitney A.M."/>
            <person name="Humrighouse B.W."/>
            <person name="Bell M."/>
            <person name="Holmes B."/>
            <person name="Steigerwalt A.G."/>
            <person name="Villarma A."/>
            <person name="Sheth M."/>
            <person name="Batra D."/>
            <person name="Pryor J."/>
            <person name="Bernardet J.-F."/>
            <person name="Hugo C."/>
            <person name="Kampfer P."/>
            <person name="Newman J."/>
            <person name="McQuiston J.R."/>
        </authorList>
    </citation>
    <scope>NUCLEOTIDE SEQUENCE [LARGE SCALE GENOMIC DNA]</scope>
    <source>
        <strain evidence="1 2">H5559</strain>
    </source>
</reference>
<evidence type="ECO:0000313" key="1">
    <source>
        <dbReference type="EMBL" id="AZB19478.1"/>
    </source>
</evidence>
<name>A0AAD0YXT5_CHRID</name>
<accession>A0AAD0YXT5</accession>
<gene>
    <name evidence="1" type="ORF">EG352_17715</name>
</gene>
<evidence type="ECO:0000313" key="2">
    <source>
        <dbReference type="Proteomes" id="UP000269015"/>
    </source>
</evidence>
<dbReference type="EMBL" id="CP033930">
    <property type="protein sequence ID" value="AZB19478.1"/>
    <property type="molecule type" value="Genomic_DNA"/>
</dbReference>